<sequence>MKIKAPILTALIMSIFWGAFLSCSDSNKFEFKTGNIRNVFEAAKKSKKNVFVLITDSTCGKCKHFETFLKAQTSTISFLNKEYILYKADISNTDGRTVAEITKCPSYPFPYFFDYEGNLLAFGFPNNENFNVRNLDDVKIDQFKFSELYRLPITIENYKELVSLNMKATLLMSRDQSSKIKAFRLFQKSLDIAAYPYNLSKTSNNLQKLNMQNLNYRKKIDSYEVTASDKKLYKNSEYEEFVSSEVNPIEMATVYSIDKRTQDLGNIELSKPRKFNFTITNTSKTNITIKNVTHICDCIKFTWSKTKIRPKEYAEVNGVFTPFIDGAFSKEIFIHTDSYQPMTTVFITGTVK</sequence>
<dbReference type="Pfam" id="PF07610">
    <property type="entry name" value="DUF1573"/>
    <property type="match status" value="1"/>
</dbReference>
<feature type="chain" id="PRO_5020231909" evidence="2">
    <location>
        <begin position="22"/>
        <end position="352"/>
    </location>
</feature>
<dbReference type="OrthoDB" id="826619at2"/>
<organism evidence="3 4">
    <name type="scientific">Pedobacter hiemivivus</name>
    <dbReference type="NCBI Taxonomy" id="2530454"/>
    <lineage>
        <taxon>Bacteria</taxon>
        <taxon>Pseudomonadati</taxon>
        <taxon>Bacteroidota</taxon>
        <taxon>Sphingobacteriia</taxon>
        <taxon>Sphingobacteriales</taxon>
        <taxon>Sphingobacteriaceae</taxon>
        <taxon>Pedobacter</taxon>
    </lineage>
</organism>
<feature type="signal peptide" evidence="2">
    <location>
        <begin position="1"/>
        <end position="21"/>
    </location>
</feature>
<dbReference type="AlphaFoldDB" id="A0A4R0N838"/>
<dbReference type="Gene3D" id="2.60.40.10">
    <property type="entry name" value="Immunoglobulins"/>
    <property type="match status" value="1"/>
</dbReference>
<feature type="coiled-coil region" evidence="1">
    <location>
        <begin position="199"/>
        <end position="226"/>
    </location>
</feature>
<reference evidence="3 4" key="1">
    <citation type="submission" date="2019-02" db="EMBL/GenBank/DDBJ databases">
        <title>Pedobacter sp. RP-3-8 sp. nov., isolated from Arctic soil.</title>
        <authorList>
            <person name="Dahal R.H."/>
        </authorList>
    </citation>
    <scope>NUCLEOTIDE SEQUENCE [LARGE SCALE GENOMIC DNA]</scope>
    <source>
        <strain evidence="3 4">RP-3-8</strain>
    </source>
</reference>
<keyword evidence="1" id="KW-0175">Coiled coil</keyword>
<proteinExistence type="predicted"/>
<keyword evidence="2" id="KW-0732">Signal</keyword>
<evidence type="ECO:0000313" key="4">
    <source>
        <dbReference type="Proteomes" id="UP000291117"/>
    </source>
</evidence>
<gene>
    <name evidence="3" type="ORF">EZ444_12660</name>
</gene>
<dbReference type="InterPro" id="IPR011467">
    <property type="entry name" value="DUF1573"/>
</dbReference>
<dbReference type="EMBL" id="SJSM01000006">
    <property type="protein sequence ID" value="TCC96281.1"/>
    <property type="molecule type" value="Genomic_DNA"/>
</dbReference>
<accession>A0A4R0N838</accession>
<dbReference type="Pfam" id="PF13899">
    <property type="entry name" value="Thioredoxin_7"/>
    <property type="match status" value="1"/>
</dbReference>
<dbReference type="PANTHER" id="PTHR37833:SF1">
    <property type="entry name" value="SIGNAL PEPTIDE PROTEIN"/>
    <property type="match status" value="1"/>
</dbReference>
<comment type="caution">
    <text evidence="3">The sequence shown here is derived from an EMBL/GenBank/DDBJ whole genome shotgun (WGS) entry which is preliminary data.</text>
</comment>
<dbReference type="InterPro" id="IPR036249">
    <property type="entry name" value="Thioredoxin-like_sf"/>
</dbReference>
<dbReference type="PROSITE" id="PS51257">
    <property type="entry name" value="PROKAR_LIPOPROTEIN"/>
    <property type="match status" value="1"/>
</dbReference>
<dbReference type="SUPFAM" id="SSF52833">
    <property type="entry name" value="Thioredoxin-like"/>
    <property type="match status" value="1"/>
</dbReference>
<keyword evidence="4" id="KW-1185">Reference proteome</keyword>
<dbReference type="Proteomes" id="UP000291117">
    <property type="component" value="Unassembled WGS sequence"/>
</dbReference>
<evidence type="ECO:0000313" key="3">
    <source>
        <dbReference type="EMBL" id="TCC96281.1"/>
    </source>
</evidence>
<dbReference type="RefSeq" id="WP_131609348.1">
    <property type="nucleotide sequence ID" value="NZ_SJSM01000006.1"/>
</dbReference>
<dbReference type="Gene3D" id="3.40.30.10">
    <property type="entry name" value="Glutaredoxin"/>
    <property type="match status" value="1"/>
</dbReference>
<evidence type="ECO:0000256" key="1">
    <source>
        <dbReference type="SAM" id="Coils"/>
    </source>
</evidence>
<protein>
    <submittedName>
        <fullName evidence="3">DUF1573 domain-containing protein</fullName>
    </submittedName>
</protein>
<name>A0A4R0N838_9SPHI</name>
<dbReference type="PANTHER" id="PTHR37833">
    <property type="entry name" value="LIPOPROTEIN-RELATED"/>
    <property type="match status" value="1"/>
</dbReference>
<evidence type="ECO:0000256" key="2">
    <source>
        <dbReference type="SAM" id="SignalP"/>
    </source>
</evidence>
<dbReference type="InterPro" id="IPR013783">
    <property type="entry name" value="Ig-like_fold"/>
</dbReference>